<keyword evidence="1" id="KW-0472">Membrane</keyword>
<feature type="transmembrane region" description="Helical" evidence="1">
    <location>
        <begin position="117"/>
        <end position="136"/>
    </location>
</feature>
<sequence length="166" mass="20289">MLYFIQANIWKPLINFNFSLTTANCRYISFCVKYKIWKRFFLIKYNFKMSKIANFYYTLKHLICKVNYLAKYNTLLINNNKNKLNIVKGKRPKLKFFAFNDAIWRIYRNGFELWHSYLINTYWVLIVTFQILYINTKECTRLFNKKYTQHAINTKNTVLKLNLKLL</sequence>
<keyword evidence="1" id="KW-0812">Transmembrane</keyword>
<proteinExistence type="predicted"/>
<gene>
    <name evidence="2" type="primary">orf166</name>
</gene>
<dbReference type="AlphaFoldDB" id="A0A4P9JLL5"/>
<reference evidence="2" key="1">
    <citation type="journal article" date="2019" name="Mitochondrial DNA Part B Resour">
        <title>The mitochondrial genome of the ciliate Pseudourostyla cristata (Ciliophora, Urostylida).</title>
        <authorList>
            <person name="Park K.-M."/>
            <person name="Min G.-S."/>
            <person name="Kim S."/>
        </authorList>
    </citation>
    <scope>NUCLEOTIDE SEQUENCE</scope>
</reference>
<organism evidence="2">
    <name type="scientific">Pseudourostyla cristata</name>
    <dbReference type="NCBI Taxonomy" id="293816"/>
    <lineage>
        <taxon>Eukaryota</taxon>
        <taxon>Sar</taxon>
        <taxon>Alveolata</taxon>
        <taxon>Ciliophora</taxon>
        <taxon>Intramacronucleata</taxon>
        <taxon>Spirotrichea</taxon>
        <taxon>Stichotrichia</taxon>
        <taxon>Urostylida</taxon>
        <taxon>Pseudourostylidae</taxon>
        <taxon>Pseudourostyla</taxon>
    </lineage>
</organism>
<evidence type="ECO:0000256" key="1">
    <source>
        <dbReference type="SAM" id="Phobius"/>
    </source>
</evidence>
<protein>
    <submittedName>
        <fullName evidence="2">Uncharacterized protein</fullName>
    </submittedName>
</protein>
<keyword evidence="2" id="KW-0496">Mitochondrion</keyword>
<dbReference type="EMBL" id="MH888186">
    <property type="protein sequence ID" value="QCU82600.1"/>
    <property type="molecule type" value="Genomic_DNA"/>
</dbReference>
<name>A0A4P9JLL5_9SPIT</name>
<evidence type="ECO:0000313" key="2">
    <source>
        <dbReference type="EMBL" id="QCU82600.1"/>
    </source>
</evidence>
<geneLocation type="mitochondrion" evidence="2"/>
<keyword evidence="1" id="KW-1133">Transmembrane helix</keyword>
<accession>A0A4P9JLL5</accession>